<dbReference type="SUPFAM" id="SSF51182">
    <property type="entry name" value="RmlC-like cupins"/>
    <property type="match status" value="1"/>
</dbReference>
<dbReference type="Gene3D" id="1.10.10.60">
    <property type="entry name" value="Homeodomain-like"/>
    <property type="match status" value="2"/>
</dbReference>
<protein>
    <submittedName>
        <fullName evidence="5">Helix-turn-helix transcriptional regulator</fullName>
    </submittedName>
</protein>
<evidence type="ECO:0000313" key="6">
    <source>
        <dbReference type="Proteomes" id="UP000649151"/>
    </source>
</evidence>
<dbReference type="EMBL" id="JACOQK010000001">
    <property type="protein sequence ID" value="MBC5786667.1"/>
    <property type="molecule type" value="Genomic_DNA"/>
</dbReference>
<evidence type="ECO:0000313" key="5">
    <source>
        <dbReference type="EMBL" id="MBC5786667.1"/>
    </source>
</evidence>
<dbReference type="SMART" id="SM00342">
    <property type="entry name" value="HTH_ARAC"/>
    <property type="match status" value="1"/>
</dbReference>
<evidence type="ECO:0000256" key="1">
    <source>
        <dbReference type="ARBA" id="ARBA00023015"/>
    </source>
</evidence>
<dbReference type="PROSITE" id="PS01124">
    <property type="entry name" value="HTH_ARAC_FAMILY_2"/>
    <property type="match status" value="1"/>
</dbReference>
<keyword evidence="1" id="KW-0805">Transcription regulation</keyword>
<dbReference type="InterPro" id="IPR014710">
    <property type="entry name" value="RmlC-like_jellyroll"/>
</dbReference>
<evidence type="ECO:0000256" key="3">
    <source>
        <dbReference type="ARBA" id="ARBA00023163"/>
    </source>
</evidence>
<feature type="domain" description="HTH araC/xylS-type" evidence="4">
    <location>
        <begin position="213"/>
        <end position="310"/>
    </location>
</feature>
<dbReference type="Pfam" id="PF02311">
    <property type="entry name" value="AraC_binding"/>
    <property type="match status" value="1"/>
</dbReference>
<dbReference type="Proteomes" id="UP000649151">
    <property type="component" value="Unassembled WGS sequence"/>
</dbReference>
<keyword evidence="2" id="KW-0238">DNA-binding</keyword>
<dbReference type="SUPFAM" id="SSF46689">
    <property type="entry name" value="Homeodomain-like"/>
    <property type="match status" value="1"/>
</dbReference>
<reference evidence="5 6" key="1">
    <citation type="submission" date="2020-08" db="EMBL/GenBank/DDBJ databases">
        <title>Genome public.</title>
        <authorList>
            <person name="Liu C."/>
            <person name="Sun Q."/>
        </authorList>
    </citation>
    <scope>NUCLEOTIDE SEQUENCE [LARGE SCALE GENOMIC DNA]</scope>
    <source>
        <strain evidence="5 6">NSJ-27</strain>
    </source>
</reference>
<sequence>MNLLPFHLGYAVSEEQQETCINQFKNKISNFGTKDFSPILTIFHPSWVHTKIHQHPFFEFLYLYKGNLTTIVDGESLDLVEGDLCLMNLNAKHQIFQGDNTKDVAFNLLVLPEVFQDCFLTITHSSSFISSFFQETFQYQMKSQNYLLFHRDSQECIYETILQLMITCEHSSRTNKNELLLGLFSTLLTELTYQYQRFATLGDPENRTGRDIHEIIQYITEHSNQINLSSLAEHFNYAPAYLSRMIKQYCGQSFSDILLNIRLTQAAQNLIETDDSIQAIMYSIGYTNSTWFIRKFRNKYGFTPKDYRKQHQ</sequence>
<organism evidence="5 6">
    <name type="scientific">Clostridium facile</name>
    <dbReference type="NCBI Taxonomy" id="2763035"/>
    <lineage>
        <taxon>Bacteria</taxon>
        <taxon>Bacillati</taxon>
        <taxon>Bacillota</taxon>
        <taxon>Clostridia</taxon>
        <taxon>Eubacteriales</taxon>
        <taxon>Clostridiaceae</taxon>
        <taxon>Clostridium</taxon>
    </lineage>
</organism>
<dbReference type="InterPro" id="IPR009057">
    <property type="entry name" value="Homeodomain-like_sf"/>
</dbReference>
<dbReference type="InterPro" id="IPR020449">
    <property type="entry name" value="Tscrpt_reg_AraC-type_HTH"/>
</dbReference>
<dbReference type="PRINTS" id="PR00032">
    <property type="entry name" value="HTHARAC"/>
</dbReference>
<dbReference type="RefSeq" id="WP_069989270.1">
    <property type="nucleotide sequence ID" value="NZ_JACOQK010000001.1"/>
</dbReference>
<dbReference type="Pfam" id="PF12833">
    <property type="entry name" value="HTH_18"/>
    <property type="match status" value="1"/>
</dbReference>
<dbReference type="Gene3D" id="2.60.120.10">
    <property type="entry name" value="Jelly Rolls"/>
    <property type="match status" value="1"/>
</dbReference>
<accession>A0ABR7ING5</accession>
<dbReference type="PANTHER" id="PTHR43280:SF2">
    <property type="entry name" value="HTH-TYPE TRANSCRIPTIONAL REGULATOR EXSA"/>
    <property type="match status" value="1"/>
</dbReference>
<dbReference type="InterPro" id="IPR011051">
    <property type="entry name" value="RmlC_Cupin_sf"/>
</dbReference>
<dbReference type="InterPro" id="IPR003313">
    <property type="entry name" value="AraC-bd"/>
</dbReference>
<gene>
    <name evidence="5" type="ORF">H8Z77_01320</name>
</gene>
<keyword evidence="6" id="KW-1185">Reference proteome</keyword>
<keyword evidence="3" id="KW-0804">Transcription</keyword>
<evidence type="ECO:0000256" key="2">
    <source>
        <dbReference type="ARBA" id="ARBA00023125"/>
    </source>
</evidence>
<evidence type="ECO:0000259" key="4">
    <source>
        <dbReference type="PROSITE" id="PS01124"/>
    </source>
</evidence>
<comment type="caution">
    <text evidence="5">The sequence shown here is derived from an EMBL/GenBank/DDBJ whole genome shotgun (WGS) entry which is preliminary data.</text>
</comment>
<name>A0ABR7ING5_9CLOT</name>
<dbReference type="PANTHER" id="PTHR43280">
    <property type="entry name" value="ARAC-FAMILY TRANSCRIPTIONAL REGULATOR"/>
    <property type="match status" value="1"/>
</dbReference>
<dbReference type="InterPro" id="IPR018060">
    <property type="entry name" value="HTH_AraC"/>
</dbReference>
<proteinExistence type="predicted"/>